<keyword evidence="1" id="KW-0472">Membrane</keyword>
<evidence type="ECO:0000313" key="2">
    <source>
        <dbReference type="EMBL" id="OGZ62931.1"/>
    </source>
</evidence>
<dbReference type="Proteomes" id="UP000178991">
    <property type="component" value="Unassembled WGS sequence"/>
</dbReference>
<gene>
    <name evidence="2" type="ORF">A2639_01420</name>
</gene>
<keyword evidence="1" id="KW-1133">Transmembrane helix</keyword>
<accession>A0A1G2HL32</accession>
<proteinExistence type="predicted"/>
<evidence type="ECO:0000313" key="3">
    <source>
        <dbReference type="Proteomes" id="UP000178991"/>
    </source>
</evidence>
<sequence length="113" mass="12344">MNSSKILGYLLLICGLVLIVFILYQSYNIFTGKSLAPSVFKIQVIKKAQTNSNLDIQQQIQQQINEAVGQQITGILPIGEINKLLDLISWSILAGILIFGGGQIASLGIRLIM</sequence>
<organism evidence="2 3">
    <name type="scientific">Candidatus Staskawiczbacteria bacterium RIFCSPHIGHO2_01_FULL_34_27</name>
    <dbReference type="NCBI Taxonomy" id="1802199"/>
    <lineage>
        <taxon>Bacteria</taxon>
        <taxon>Candidatus Staskawicziibacteriota</taxon>
    </lineage>
</organism>
<dbReference type="EMBL" id="MHOL01000010">
    <property type="protein sequence ID" value="OGZ62931.1"/>
    <property type="molecule type" value="Genomic_DNA"/>
</dbReference>
<feature type="transmembrane region" description="Helical" evidence="1">
    <location>
        <begin position="87"/>
        <end position="112"/>
    </location>
</feature>
<feature type="transmembrane region" description="Helical" evidence="1">
    <location>
        <begin position="7"/>
        <end position="27"/>
    </location>
</feature>
<reference evidence="2 3" key="1">
    <citation type="journal article" date="2016" name="Nat. Commun.">
        <title>Thousands of microbial genomes shed light on interconnected biogeochemical processes in an aquifer system.</title>
        <authorList>
            <person name="Anantharaman K."/>
            <person name="Brown C.T."/>
            <person name="Hug L.A."/>
            <person name="Sharon I."/>
            <person name="Castelle C.J."/>
            <person name="Probst A.J."/>
            <person name="Thomas B.C."/>
            <person name="Singh A."/>
            <person name="Wilkins M.J."/>
            <person name="Karaoz U."/>
            <person name="Brodie E.L."/>
            <person name="Williams K.H."/>
            <person name="Hubbard S.S."/>
            <person name="Banfield J.F."/>
        </authorList>
    </citation>
    <scope>NUCLEOTIDE SEQUENCE [LARGE SCALE GENOMIC DNA]</scope>
</reference>
<keyword evidence="1" id="KW-0812">Transmembrane</keyword>
<dbReference type="AlphaFoldDB" id="A0A1G2HL32"/>
<name>A0A1G2HL32_9BACT</name>
<protein>
    <submittedName>
        <fullName evidence="2">Uncharacterized protein</fullName>
    </submittedName>
</protein>
<evidence type="ECO:0000256" key="1">
    <source>
        <dbReference type="SAM" id="Phobius"/>
    </source>
</evidence>
<comment type="caution">
    <text evidence="2">The sequence shown here is derived from an EMBL/GenBank/DDBJ whole genome shotgun (WGS) entry which is preliminary data.</text>
</comment>